<keyword evidence="3" id="KW-1185">Reference proteome</keyword>
<dbReference type="STRING" id="856793.MICA_1192"/>
<evidence type="ECO:0008006" key="4">
    <source>
        <dbReference type="Google" id="ProtNLM"/>
    </source>
</evidence>
<evidence type="ECO:0000313" key="2">
    <source>
        <dbReference type="EMBL" id="AEP09515.1"/>
    </source>
</evidence>
<gene>
    <name evidence="2" type="ordered locus">MICA_1192</name>
</gene>
<name>G2KPL5_MICAA</name>
<dbReference type="AlphaFoldDB" id="G2KPL5"/>
<proteinExistence type="inferred from homology"/>
<dbReference type="eggNOG" id="COG0799">
    <property type="taxonomic scope" value="Bacteria"/>
</dbReference>
<sequence>MIVASGTSSRHVAAACEKLRERLKGVGHNDVRMEGEKQGDWVVVDALDVIVHVFRPEVRSFYNIEKMWRSTPTPQISGVTSPLVTAR</sequence>
<dbReference type="InterPro" id="IPR004394">
    <property type="entry name" value="Iojap/RsfS/C7orf30"/>
</dbReference>
<dbReference type="PANTHER" id="PTHR21043:SF0">
    <property type="entry name" value="MITOCHONDRIAL ASSEMBLY OF RIBOSOMAL LARGE SUBUNIT PROTEIN 1"/>
    <property type="match status" value="1"/>
</dbReference>
<dbReference type="Gene3D" id="3.30.460.10">
    <property type="entry name" value="Beta Polymerase, domain 2"/>
    <property type="match status" value="1"/>
</dbReference>
<dbReference type="NCBIfam" id="TIGR00090">
    <property type="entry name" value="rsfS_iojap_ybeB"/>
    <property type="match status" value="1"/>
</dbReference>
<dbReference type="GO" id="GO:0017148">
    <property type="term" value="P:negative regulation of translation"/>
    <property type="evidence" value="ECO:0007669"/>
    <property type="project" value="TreeGrafter"/>
</dbReference>
<dbReference type="InterPro" id="IPR043519">
    <property type="entry name" value="NT_sf"/>
</dbReference>
<dbReference type="PANTHER" id="PTHR21043">
    <property type="entry name" value="IOJAP SUPERFAMILY ORTHOLOG"/>
    <property type="match status" value="1"/>
</dbReference>
<dbReference type="Proteomes" id="UP000009286">
    <property type="component" value="Chromosome"/>
</dbReference>
<evidence type="ECO:0000313" key="3">
    <source>
        <dbReference type="Proteomes" id="UP000009286"/>
    </source>
</evidence>
<dbReference type="Pfam" id="PF02410">
    <property type="entry name" value="RsfS"/>
    <property type="match status" value="1"/>
</dbReference>
<dbReference type="SUPFAM" id="SSF81301">
    <property type="entry name" value="Nucleotidyltransferase"/>
    <property type="match status" value="1"/>
</dbReference>
<dbReference type="EMBL" id="CP002382">
    <property type="protein sequence ID" value="AEP09515.1"/>
    <property type="molecule type" value="Genomic_DNA"/>
</dbReference>
<evidence type="ECO:0000256" key="1">
    <source>
        <dbReference type="ARBA" id="ARBA00010574"/>
    </source>
</evidence>
<protein>
    <recommendedName>
        <fullName evidence="4">Ribosome silencing factor</fullName>
    </recommendedName>
</protein>
<dbReference type="KEGG" id="mai:MICA_1192"/>
<accession>G2KPL5</accession>
<dbReference type="HOGENOM" id="CLU_092688_5_2_5"/>
<dbReference type="GO" id="GO:0090071">
    <property type="term" value="P:negative regulation of ribosome biogenesis"/>
    <property type="evidence" value="ECO:0007669"/>
    <property type="project" value="TreeGrafter"/>
</dbReference>
<comment type="similarity">
    <text evidence="1">Belongs to the Iojap/RsfS family.</text>
</comment>
<organism evidence="2 3">
    <name type="scientific">Micavibrio aeruginosavorus (strain ARL-13)</name>
    <dbReference type="NCBI Taxonomy" id="856793"/>
    <lineage>
        <taxon>Bacteria</taxon>
        <taxon>Pseudomonadati</taxon>
        <taxon>Bdellovibrionota</taxon>
        <taxon>Bdellovibrionia</taxon>
        <taxon>Bdellovibrionales</taxon>
        <taxon>Pseudobdellovibrionaceae</taxon>
        <taxon>Micavibrio</taxon>
    </lineage>
</organism>
<reference evidence="2 3" key="1">
    <citation type="journal article" date="2011" name="BMC Genomics">
        <title>Genomic insights into an obligate epibiotic bacterial predator: Micavibrio aeruginosavorus ARL-13.</title>
        <authorList>
            <person name="Wang Z."/>
            <person name="Kadouri D."/>
            <person name="Wu M."/>
        </authorList>
    </citation>
    <scope>NUCLEOTIDE SEQUENCE [LARGE SCALE GENOMIC DNA]</scope>
    <source>
        <strain evidence="2 3">ARL-13</strain>
    </source>
</reference>
<dbReference type="GO" id="GO:0043023">
    <property type="term" value="F:ribosomal large subunit binding"/>
    <property type="evidence" value="ECO:0007669"/>
    <property type="project" value="TreeGrafter"/>
</dbReference>